<evidence type="ECO:0008006" key="4">
    <source>
        <dbReference type="Google" id="ProtNLM"/>
    </source>
</evidence>
<dbReference type="Proteomes" id="UP000597444">
    <property type="component" value="Unassembled WGS sequence"/>
</dbReference>
<evidence type="ECO:0000256" key="1">
    <source>
        <dbReference type="SAM" id="Phobius"/>
    </source>
</evidence>
<dbReference type="Pfam" id="PF06240">
    <property type="entry name" value="COXG"/>
    <property type="match status" value="1"/>
</dbReference>
<dbReference type="InterPro" id="IPR023393">
    <property type="entry name" value="START-like_dom_sf"/>
</dbReference>
<dbReference type="SUPFAM" id="SSF55961">
    <property type="entry name" value="Bet v1-like"/>
    <property type="match status" value="1"/>
</dbReference>
<keyword evidence="1" id="KW-0472">Membrane</keyword>
<dbReference type="Gene3D" id="3.30.530.20">
    <property type="match status" value="1"/>
</dbReference>
<dbReference type="EMBL" id="BNJK01000001">
    <property type="protein sequence ID" value="GHO94568.1"/>
    <property type="molecule type" value="Genomic_DNA"/>
</dbReference>
<proteinExistence type="predicted"/>
<dbReference type="InterPro" id="IPR010419">
    <property type="entry name" value="CO_DH_gsu"/>
</dbReference>
<dbReference type="AlphaFoldDB" id="A0A8J3N3N9"/>
<evidence type="ECO:0000313" key="3">
    <source>
        <dbReference type="Proteomes" id="UP000597444"/>
    </source>
</evidence>
<dbReference type="PANTHER" id="PTHR38588:SF1">
    <property type="entry name" value="BLL0334 PROTEIN"/>
    <property type="match status" value="1"/>
</dbReference>
<keyword evidence="1" id="KW-1133">Transmembrane helix</keyword>
<accession>A0A8J3N3N9</accession>
<comment type="caution">
    <text evidence="2">The sequence shown here is derived from an EMBL/GenBank/DDBJ whole genome shotgun (WGS) entry which is preliminary data.</text>
</comment>
<keyword evidence="3" id="KW-1185">Reference proteome</keyword>
<gene>
    <name evidence="2" type="ORF">KSF_046160</name>
</gene>
<dbReference type="RefSeq" id="WP_220205296.1">
    <property type="nucleotide sequence ID" value="NZ_BNJK01000001.1"/>
</dbReference>
<protein>
    <recommendedName>
        <fullName evidence="4">Carbon monoxide dehydrogenase</fullName>
    </recommendedName>
</protein>
<organism evidence="2 3">
    <name type="scientific">Reticulibacter mediterranei</name>
    <dbReference type="NCBI Taxonomy" id="2778369"/>
    <lineage>
        <taxon>Bacteria</taxon>
        <taxon>Bacillati</taxon>
        <taxon>Chloroflexota</taxon>
        <taxon>Ktedonobacteria</taxon>
        <taxon>Ktedonobacterales</taxon>
        <taxon>Reticulibacteraceae</taxon>
        <taxon>Reticulibacter</taxon>
    </lineage>
</organism>
<keyword evidence="1" id="KW-0812">Transmembrane</keyword>
<name>A0A8J3N3N9_9CHLR</name>
<reference evidence="2" key="1">
    <citation type="submission" date="2020-10" db="EMBL/GenBank/DDBJ databases">
        <title>Taxonomic study of unclassified bacteria belonging to the class Ktedonobacteria.</title>
        <authorList>
            <person name="Yabe S."/>
            <person name="Wang C.M."/>
            <person name="Zheng Y."/>
            <person name="Sakai Y."/>
            <person name="Cavaletti L."/>
            <person name="Monciardini P."/>
            <person name="Donadio S."/>
        </authorList>
    </citation>
    <scope>NUCLEOTIDE SEQUENCE</scope>
    <source>
        <strain evidence="2">ID150040</strain>
    </source>
</reference>
<sequence length="244" mass="26965">MNIEGTYTLQAPPRIVWQRLKDKELLQRAFPGLVRFEPAGDDAYEIALQVTSSPLNGTYYGLAHVTEHVQPHSYHVMITPGTDKSQNTLSGNGGVQISERDGNTIIVYQGSLTLSKRGARLSPTVVKGAAKLLLQQFFTVLAEQLRLQDVPPATRAAYTLQIDDTAEATVVKQPGGNIVILPQITAESSQEERGSILRTLVRLFHLGEGDPDEEERWAKRIRRAGIISGFLVLVLLGMRLARKR</sequence>
<dbReference type="PANTHER" id="PTHR38588">
    <property type="entry name" value="BLL0334 PROTEIN"/>
    <property type="match status" value="1"/>
</dbReference>
<evidence type="ECO:0000313" key="2">
    <source>
        <dbReference type="EMBL" id="GHO94568.1"/>
    </source>
</evidence>
<feature type="transmembrane region" description="Helical" evidence="1">
    <location>
        <begin position="224"/>
        <end position="241"/>
    </location>
</feature>